<evidence type="ECO:0000256" key="5">
    <source>
        <dbReference type="ARBA" id="ARBA00023242"/>
    </source>
</evidence>
<dbReference type="PANTHER" id="PTHR11006">
    <property type="entry name" value="PROTEIN ARGININE N-METHYLTRANSFERASE"/>
    <property type="match status" value="1"/>
</dbReference>
<dbReference type="EMBL" id="MPUH01000001">
    <property type="protein sequence ID" value="OMJ96307.1"/>
    <property type="molecule type" value="Genomic_DNA"/>
</dbReference>
<dbReference type="PROSITE" id="PS51678">
    <property type="entry name" value="SAM_MT_PRMT"/>
    <property type="match status" value="1"/>
</dbReference>
<dbReference type="CDD" id="cd02440">
    <property type="entry name" value="AdoMet_MTases"/>
    <property type="match status" value="1"/>
</dbReference>
<sequence>MEYQRSEESEFLGESLWQGISSIEDQNSTFGKDYYFDSYAHFGIHEDMIKDSTRTLAYKNAIMRNSYLFKDKVVLDIGCGTGILSFFAARAGARHVYGIDCADIINYAREIVRINGLSDRITLIKGKVEELELPVPRVDIIISEWMGYFLLYEGMLDSVLYARDKWLAPGGMLFPDKARIWLSAIEDGKYKNSKIEFWNDVYGINMKAMRSCVLIEPIVDVVDNNNIISSLAPIFEADLEKVTKEQLTFVSSFRMQITRKDCLHGFVGWFEVGFTHCHKPVTLTTSPKYKSTHWKHTIFYLDPVINVEPGQIIQGSIGVRYNPIHHRELDIKLSYHIQASNTNGWQFYRLR</sequence>
<feature type="domain" description="Protein arginine N-methyltransferase" evidence="8">
    <location>
        <begin position="176"/>
        <end position="338"/>
    </location>
</feature>
<dbReference type="GO" id="GO:0032259">
    <property type="term" value="P:methylation"/>
    <property type="evidence" value="ECO:0007669"/>
    <property type="project" value="UniProtKB-KW"/>
</dbReference>
<dbReference type="PANTHER" id="PTHR11006:SF53">
    <property type="entry name" value="PROTEIN ARGININE N-METHYLTRANSFERASE 3"/>
    <property type="match status" value="1"/>
</dbReference>
<evidence type="ECO:0000256" key="6">
    <source>
        <dbReference type="PROSITE-ProRule" id="PRU01015"/>
    </source>
</evidence>
<keyword evidence="2 6" id="KW-0489">Methyltransferase</keyword>
<dbReference type="Gene3D" id="2.70.160.11">
    <property type="entry name" value="Hnrnp arginine n-methyltransferase1"/>
    <property type="match status" value="1"/>
</dbReference>
<evidence type="ECO:0000259" key="7">
    <source>
        <dbReference type="Pfam" id="PF13649"/>
    </source>
</evidence>
<dbReference type="Pfam" id="PF22528">
    <property type="entry name" value="PRMT_C"/>
    <property type="match status" value="1"/>
</dbReference>
<organism evidence="9 10">
    <name type="scientific">Stentor coeruleus</name>
    <dbReference type="NCBI Taxonomy" id="5963"/>
    <lineage>
        <taxon>Eukaryota</taxon>
        <taxon>Sar</taxon>
        <taxon>Alveolata</taxon>
        <taxon>Ciliophora</taxon>
        <taxon>Postciliodesmatophora</taxon>
        <taxon>Heterotrichea</taxon>
        <taxon>Heterotrichida</taxon>
        <taxon>Stentoridae</taxon>
        <taxon>Stentor</taxon>
    </lineage>
</organism>
<keyword evidence="5" id="KW-0539">Nucleus</keyword>
<dbReference type="Pfam" id="PF13649">
    <property type="entry name" value="Methyltransf_25"/>
    <property type="match status" value="1"/>
</dbReference>
<name>A0A1R2D4X7_9CILI</name>
<dbReference type="InterPro" id="IPR041698">
    <property type="entry name" value="Methyltransf_25"/>
</dbReference>
<comment type="subcellular location">
    <subcellularLocation>
        <location evidence="1">Nucleus</location>
    </subcellularLocation>
</comment>
<evidence type="ECO:0000256" key="2">
    <source>
        <dbReference type="ARBA" id="ARBA00022603"/>
    </source>
</evidence>
<dbReference type="GO" id="GO:0005634">
    <property type="term" value="C:nucleus"/>
    <property type="evidence" value="ECO:0007669"/>
    <property type="project" value="UniProtKB-SubCell"/>
</dbReference>
<evidence type="ECO:0000256" key="4">
    <source>
        <dbReference type="ARBA" id="ARBA00022691"/>
    </source>
</evidence>
<evidence type="ECO:0000259" key="8">
    <source>
        <dbReference type="Pfam" id="PF22528"/>
    </source>
</evidence>
<dbReference type="GO" id="GO:0042054">
    <property type="term" value="F:histone methyltransferase activity"/>
    <property type="evidence" value="ECO:0007669"/>
    <property type="project" value="TreeGrafter"/>
</dbReference>
<protein>
    <submittedName>
        <fullName evidence="9">Uncharacterized protein</fullName>
    </submittedName>
</protein>
<keyword evidence="4 6" id="KW-0949">S-adenosyl-L-methionine</keyword>
<dbReference type="SUPFAM" id="SSF53335">
    <property type="entry name" value="S-adenosyl-L-methionine-dependent methyltransferases"/>
    <property type="match status" value="1"/>
</dbReference>
<evidence type="ECO:0000256" key="1">
    <source>
        <dbReference type="ARBA" id="ARBA00004123"/>
    </source>
</evidence>
<dbReference type="FunFam" id="3.40.50.150:FF:000116">
    <property type="entry name" value="probable protein arginine N-methyltransferase 1"/>
    <property type="match status" value="1"/>
</dbReference>
<evidence type="ECO:0000313" key="9">
    <source>
        <dbReference type="EMBL" id="OMJ96307.1"/>
    </source>
</evidence>
<feature type="domain" description="Methyltransferase" evidence="7">
    <location>
        <begin position="74"/>
        <end position="171"/>
    </location>
</feature>
<keyword evidence="10" id="KW-1185">Reference proteome</keyword>
<reference evidence="9 10" key="1">
    <citation type="submission" date="2016-11" db="EMBL/GenBank/DDBJ databases">
        <title>The macronuclear genome of Stentor coeruleus: a giant cell with tiny introns.</title>
        <authorList>
            <person name="Slabodnick M."/>
            <person name="Ruby J.G."/>
            <person name="Reiff S.B."/>
            <person name="Swart E.C."/>
            <person name="Gosai S."/>
            <person name="Prabakaran S."/>
            <person name="Witkowska E."/>
            <person name="Larue G.E."/>
            <person name="Fisher S."/>
            <person name="Freeman R.M."/>
            <person name="Gunawardena J."/>
            <person name="Chu W."/>
            <person name="Stover N.A."/>
            <person name="Gregory B.D."/>
            <person name="Nowacki M."/>
            <person name="Derisi J."/>
            <person name="Roy S.W."/>
            <person name="Marshall W.F."/>
            <person name="Sood P."/>
        </authorList>
    </citation>
    <scope>NUCLEOTIDE SEQUENCE [LARGE SCALE GENOMIC DNA]</scope>
    <source>
        <strain evidence="9">WM001</strain>
    </source>
</reference>
<evidence type="ECO:0000313" key="10">
    <source>
        <dbReference type="Proteomes" id="UP000187209"/>
    </source>
</evidence>
<dbReference type="InterPro" id="IPR029063">
    <property type="entry name" value="SAM-dependent_MTases_sf"/>
</dbReference>
<dbReference type="Proteomes" id="UP000187209">
    <property type="component" value="Unassembled WGS sequence"/>
</dbReference>
<gene>
    <name evidence="9" type="ORF">SteCoe_35</name>
</gene>
<dbReference type="Gene3D" id="3.40.50.150">
    <property type="entry name" value="Vaccinia Virus protein VP39"/>
    <property type="match status" value="1"/>
</dbReference>
<evidence type="ECO:0000256" key="3">
    <source>
        <dbReference type="ARBA" id="ARBA00022679"/>
    </source>
</evidence>
<dbReference type="FunFam" id="2.70.160.11:FF:000001">
    <property type="entry name" value="Blast:Protein arginine N-methyltransferase 1"/>
    <property type="match status" value="1"/>
</dbReference>
<dbReference type="InterPro" id="IPR055135">
    <property type="entry name" value="PRMT_dom"/>
</dbReference>
<dbReference type="GO" id="GO:0016274">
    <property type="term" value="F:protein-arginine N-methyltransferase activity"/>
    <property type="evidence" value="ECO:0007669"/>
    <property type="project" value="InterPro"/>
</dbReference>
<dbReference type="OrthoDB" id="7848332at2759"/>
<comment type="caution">
    <text evidence="9">The sequence shown here is derived from an EMBL/GenBank/DDBJ whole genome shotgun (WGS) entry which is preliminary data.</text>
</comment>
<accession>A0A1R2D4X7</accession>
<dbReference type="AlphaFoldDB" id="A0A1R2D4X7"/>
<proteinExistence type="predicted"/>
<keyword evidence="3 6" id="KW-0808">Transferase</keyword>
<dbReference type="InterPro" id="IPR025799">
    <property type="entry name" value="Arg_MeTrfase"/>
</dbReference>